<dbReference type="Gene3D" id="1.25.40.10">
    <property type="entry name" value="Tetratricopeptide repeat domain"/>
    <property type="match status" value="3"/>
</dbReference>
<dbReference type="SMART" id="SM00028">
    <property type="entry name" value="TPR"/>
    <property type="match status" value="4"/>
</dbReference>
<dbReference type="PANTHER" id="PTHR44858:SF1">
    <property type="entry name" value="UDP-N-ACETYLGLUCOSAMINE--PEPTIDE N-ACETYLGLUCOSAMINYLTRANSFERASE SPINDLY-RELATED"/>
    <property type="match status" value="1"/>
</dbReference>
<keyword evidence="2 3" id="KW-0802">TPR repeat</keyword>
<dbReference type="Pfam" id="PF13432">
    <property type="entry name" value="TPR_16"/>
    <property type="match status" value="1"/>
</dbReference>
<evidence type="ECO:0000313" key="4">
    <source>
        <dbReference type="EMBL" id="MUN29437.1"/>
    </source>
</evidence>
<dbReference type="SUPFAM" id="SSF48452">
    <property type="entry name" value="TPR-like"/>
    <property type="match status" value="2"/>
</dbReference>
<evidence type="ECO:0000256" key="2">
    <source>
        <dbReference type="ARBA" id="ARBA00022803"/>
    </source>
</evidence>
<feature type="repeat" description="TPR" evidence="3">
    <location>
        <begin position="200"/>
        <end position="233"/>
    </location>
</feature>
<sequence>MSKSKNLDIVFYIMDSLEEARSQLREGNLNYAYKLITDEIEKRASKEAYEILGDVLFEMGNFEEALNAYSKTDNNLKKGKVMVSLGLYNDALLELGDLDNQEAHKLRAFCLLKLEKYEEALSEAEKFSGSDPLIFKIKGISEFKLGLLSDSIKDLSRALSMYHDDAELYYYKALAEEKLGEDKIAERDADMAITLNPYYAEVYLTKGRLMELHGKVNEAISLYGKAISLSPSMKEAYVRRAKAFMKIGDEEKAMIDIEKVNQLDDKESKEKGNPFS</sequence>
<proteinExistence type="predicted"/>
<dbReference type="PROSITE" id="PS50005">
    <property type="entry name" value="TPR"/>
    <property type="match status" value="1"/>
</dbReference>
<dbReference type="Proteomes" id="UP000470772">
    <property type="component" value="Unassembled WGS sequence"/>
</dbReference>
<name>A0A6A9QJI2_SULME</name>
<keyword evidence="5" id="KW-1185">Reference proteome</keyword>
<reference evidence="4 5" key="1">
    <citation type="submission" date="2019-10" db="EMBL/GenBank/DDBJ databases">
        <title>Sequencing and Assembly of Multiple Reported Metal-Biooxidizing Members of the Extremely Thermoacidophilic Archaeal Family Sulfolobaceae.</title>
        <authorList>
            <person name="Counts J.A."/>
            <person name="Kelly R.M."/>
        </authorList>
    </citation>
    <scope>NUCLEOTIDE SEQUENCE [LARGE SCALE GENOMIC DNA]</scope>
    <source>
        <strain evidence="4 5">DSM 6482</strain>
    </source>
</reference>
<accession>A0A6A9QJI2</accession>
<protein>
    <recommendedName>
        <fullName evidence="6">Tetratricopeptide repeat protein</fullName>
    </recommendedName>
</protein>
<comment type="caution">
    <text evidence="4">The sequence shown here is derived from an EMBL/GenBank/DDBJ whole genome shotgun (WGS) entry which is preliminary data.</text>
</comment>
<dbReference type="InterPro" id="IPR019734">
    <property type="entry name" value="TPR_rpt"/>
</dbReference>
<dbReference type="EMBL" id="WGGD01000005">
    <property type="protein sequence ID" value="MUN29437.1"/>
    <property type="molecule type" value="Genomic_DNA"/>
</dbReference>
<keyword evidence="1" id="KW-0677">Repeat</keyword>
<dbReference type="AlphaFoldDB" id="A0A6A9QJI2"/>
<organism evidence="4 5">
    <name type="scientific">Sulfuracidifex metallicus DSM 6482 = JCM 9184</name>
    <dbReference type="NCBI Taxonomy" id="523847"/>
    <lineage>
        <taxon>Archaea</taxon>
        <taxon>Thermoproteota</taxon>
        <taxon>Thermoprotei</taxon>
        <taxon>Sulfolobales</taxon>
        <taxon>Sulfolobaceae</taxon>
        <taxon>Sulfuracidifex</taxon>
    </lineage>
</organism>
<dbReference type="InterPro" id="IPR011990">
    <property type="entry name" value="TPR-like_helical_dom_sf"/>
</dbReference>
<gene>
    <name evidence="4" type="ORF">GC250_08305</name>
</gene>
<dbReference type="InterPro" id="IPR050498">
    <property type="entry name" value="Ycf3"/>
</dbReference>
<evidence type="ECO:0000256" key="3">
    <source>
        <dbReference type="PROSITE-ProRule" id="PRU00339"/>
    </source>
</evidence>
<evidence type="ECO:0000256" key="1">
    <source>
        <dbReference type="ARBA" id="ARBA00022737"/>
    </source>
</evidence>
<dbReference type="Pfam" id="PF13181">
    <property type="entry name" value="TPR_8"/>
    <property type="match status" value="2"/>
</dbReference>
<evidence type="ECO:0000313" key="5">
    <source>
        <dbReference type="Proteomes" id="UP000470772"/>
    </source>
</evidence>
<dbReference type="PANTHER" id="PTHR44858">
    <property type="entry name" value="TETRATRICOPEPTIDE REPEAT PROTEIN 6"/>
    <property type="match status" value="1"/>
</dbReference>
<evidence type="ECO:0008006" key="6">
    <source>
        <dbReference type="Google" id="ProtNLM"/>
    </source>
</evidence>